<dbReference type="InterPro" id="IPR019151">
    <property type="entry name" value="Proteasome_assmbl_chaperone_2"/>
</dbReference>
<dbReference type="Pfam" id="PF09754">
    <property type="entry name" value="PAC2"/>
    <property type="match status" value="1"/>
</dbReference>
<dbReference type="EMBL" id="WBJZ01000013">
    <property type="protein sequence ID" value="KAB1655996.1"/>
    <property type="molecule type" value="Genomic_DNA"/>
</dbReference>
<organism evidence="1 2">
    <name type="scientific">Pseudoclavibacter chungangensis</name>
    <dbReference type="NCBI Taxonomy" id="587635"/>
    <lineage>
        <taxon>Bacteria</taxon>
        <taxon>Bacillati</taxon>
        <taxon>Actinomycetota</taxon>
        <taxon>Actinomycetes</taxon>
        <taxon>Micrococcales</taxon>
        <taxon>Microbacteriaceae</taxon>
        <taxon>Pseudoclavibacter</taxon>
    </lineage>
</organism>
<reference evidence="1 2" key="1">
    <citation type="submission" date="2019-09" db="EMBL/GenBank/DDBJ databases">
        <title>Phylogeny of genus Pseudoclavibacter and closely related genus.</title>
        <authorList>
            <person name="Li Y."/>
        </authorList>
    </citation>
    <scope>NUCLEOTIDE SEQUENCE [LARGE SCALE GENOMIC DNA]</scope>
    <source>
        <strain evidence="1 2">DSM 23821</strain>
    </source>
</reference>
<proteinExistence type="predicted"/>
<dbReference type="Proteomes" id="UP000467240">
    <property type="component" value="Unassembled WGS sequence"/>
</dbReference>
<dbReference type="OrthoDB" id="3733464at2"/>
<accession>A0A7J5BQC8</accession>
<dbReference type="InterPro" id="IPR038389">
    <property type="entry name" value="PSMG2_sf"/>
</dbReference>
<keyword evidence="2" id="KW-1185">Reference proteome</keyword>
<name>A0A7J5BQC8_9MICO</name>
<dbReference type="AlphaFoldDB" id="A0A7J5BQC8"/>
<dbReference type="PIRSF" id="PIRSF028754">
    <property type="entry name" value="UCP028754"/>
    <property type="match status" value="1"/>
</dbReference>
<sequence length="307" mass="33011">MVDVGFVREGAAWAEVPKGLPLLIALAGFRDPGSAVAQVVEAAGADHDPEDEPEVVVATFDPDELFDYRARRPVVEVDGGRMVALETPGLVLSLRHDALGQPFLLLAGFEPDFRWRAFTDVLRDLVAEFDIASTTWVQSVAMPVPHTRPIRLSAVGNRADLVERLAVWTPHTQAPALAVHQLAFALARDGHPVLGLVALVPHYVAEVPVPGGAVALLEALTEATGIVLATDGLRDAEREFRRGVDEQIAGNDEVVTLIAALEQQHDAYLEDLPDGSRLAASEGELPDAEEIAGELERFLATRPDDDA</sequence>
<dbReference type="SUPFAM" id="SSF159659">
    <property type="entry name" value="Cgl1923-like"/>
    <property type="match status" value="1"/>
</dbReference>
<comment type="caution">
    <text evidence="1">The sequence shown here is derived from an EMBL/GenBank/DDBJ whole genome shotgun (WGS) entry which is preliminary data.</text>
</comment>
<dbReference type="Gene3D" id="1.10.287.100">
    <property type="match status" value="1"/>
</dbReference>
<dbReference type="InterPro" id="IPR008492">
    <property type="entry name" value="Rv2714-like"/>
</dbReference>
<gene>
    <name evidence="1" type="ORF">F8O01_11160</name>
</gene>
<dbReference type="Gene3D" id="3.40.50.10900">
    <property type="entry name" value="PAC-like subunit"/>
    <property type="match status" value="1"/>
</dbReference>
<evidence type="ECO:0000313" key="1">
    <source>
        <dbReference type="EMBL" id="KAB1655996.1"/>
    </source>
</evidence>
<evidence type="ECO:0000313" key="2">
    <source>
        <dbReference type="Proteomes" id="UP000467240"/>
    </source>
</evidence>
<protein>
    <submittedName>
        <fullName evidence="1">PAC2 family protein</fullName>
    </submittedName>
</protein>
<dbReference type="RefSeq" id="WP_158040944.1">
    <property type="nucleotide sequence ID" value="NZ_JACCFV010000001.1"/>
</dbReference>